<dbReference type="AlphaFoldDB" id="A0A4E0R716"/>
<feature type="transmembrane region" description="Helical" evidence="18">
    <location>
        <begin position="70"/>
        <end position="93"/>
    </location>
</feature>
<dbReference type="GO" id="GO:0012505">
    <property type="term" value="C:endomembrane system"/>
    <property type="evidence" value="ECO:0007669"/>
    <property type="project" value="UniProtKB-SubCell"/>
</dbReference>
<comment type="catalytic activity">
    <reaction evidence="8">
        <text>13-octadecanoyloxy-octadecanoate + H2O = 13-hydroxy-octadecanoate + octadecanoate + H(+)</text>
        <dbReference type="Rhea" id="RHEA:52084"/>
        <dbReference type="ChEBI" id="CHEBI:15377"/>
        <dbReference type="ChEBI" id="CHEBI:15378"/>
        <dbReference type="ChEBI" id="CHEBI:25629"/>
        <dbReference type="ChEBI" id="CHEBI:136304"/>
        <dbReference type="ChEBI" id="CHEBI:136335"/>
    </reaction>
    <physiologicalReaction direction="left-to-right" evidence="8">
        <dbReference type="Rhea" id="RHEA:52085"/>
    </physiologicalReaction>
</comment>
<evidence type="ECO:0000256" key="3">
    <source>
        <dbReference type="ARBA" id="ARBA00009300"/>
    </source>
</evidence>
<evidence type="ECO:0000256" key="13">
    <source>
        <dbReference type="ARBA" id="ARBA00049221"/>
    </source>
</evidence>
<feature type="transmembrane region" description="Helical" evidence="18">
    <location>
        <begin position="39"/>
        <end position="58"/>
    </location>
</feature>
<protein>
    <recommendedName>
        <fullName evidence="21">FAR-17a/AIG1-like protein</fullName>
    </recommendedName>
</protein>
<evidence type="ECO:0000256" key="12">
    <source>
        <dbReference type="ARBA" id="ARBA00048800"/>
    </source>
</evidence>
<dbReference type="GO" id="GO:0016020">
    <property type="term" value="C:membrane"/>
    <property type="evidence" value="ECO:0007669"/>
    <property type="project" value="InterPro"/>
</dbReference>
<evidence type="ECO:0008006" key="21">
    <source>
        <dbReference type="Google" id="ProtNLM"/>
    </source>
</evidence>
<evidence type="ECO:0000256" key="16">
    <source>
        <dbReference type="ARBA" id="ARBA00049428"/>
    </source>
</evidence>
<evidence type="ECO:0000256" key="9">
    <source>
        <dbReference type="ARBA" id="ARBA00047863"/>
    </source>
</evidence>
<gene>
    <name evidence="19" type="ORF">D915_007132</name>
</gene>
<evidence type="ECO:0000256" key="14">
    <source>
        <dbReference type="ARBA" id="ARBA00049296"/>
    </source>
</evidence>
<comment type="catalytic activity">
    <reaction evidence="10">
        <text>12-octadecanoyloxy-octadecanoate + H2O = 12-hydroxyoctadecanoate + octadecanoate + H(+)</text>
        <dbReference type="Rhea" id="RHEA:52080"/>
        <dbReference type="ChEBI" id="CHEBI:15377"/>
        <dbReference type="ChEBI" id="CHEBI:15378"/>
        <dbReference type="ChEBI" id="CHEBI:25629"/>
        <dbReference type="ChEBI" id="CHEBI:84201"/>
        <dbReference type="ChEBI" id="CHEBI:136330"/>
    </reaction>
    <physiologicalReaction direction="left-to-right" evidence="10">
        <dbReference type="Rhea" id="RHEA:52081"/>
    </physiologicalReaction>
</comment>
<feature type="transmembrane region" description="Helical" evidence="18">
    <location>
        <begin position="139"/>
        <end position="161"/>
    </location>
</feature>
<accession>A0A4E0R716</accession>
<keyword evidence="5 18" id="KW-1133">Transmembrane helix</keyword>
<dbReference type="Proteomes" id="UP000230066">
    <property type="component" value="Unassembled WGS sequence"/>
</dbReference>
<evidence type="ECO:0000256" key="10">
    <source>
        <dbReference type="ARBA" id="ARBA00048680"/>
    </source>
</evidence>
<sequence>MWATLLATLFRATALSFFIFVCASMHGFVLPNEKYSTETFALLTPYLTFLVLNVIYYLSANALQLAVSKVAHGALFCVNLALSLFVCILFWSMFLYDKGLLIADSRINVLPMWFHHAAHSAGVFINLIDAVLWKPSAPLFSSLVLLSFFAGGYIYLLEYLIRVQKFYAYPVLKDLSDHGRVVFYGVALFLSLLCFFTAYKCTNFVSPNKKVPRTKGKANTNRAAPAGSGETTTTGRPKKTRKSD</sequence>
<evidence type="ECO:0000256" key="5">
    <source>
        <dbReference type="ARBA" id="ARBA00022989"/>
    </source>
</evidence>
<keyword evidence="4 18" id="KW-0812">Transmembrane</keyword>
<evidence type="ECO:0000256" key="18">
    <source>
        <dbReference type="SAM" id="Phobius"/>
    </source>
</evidence>
<feature type="region of interest" description="Disordered" evidence="17">
    <location>
        <begin position="211"/>
        <end position="244"/>
    </location>
</feature>
<dbReference type="PANTHER" id="PTHR10989">
    <property type="entry name" value="ANDROGEN-INDUCED PROTEIN 1-RELATED"/>
    <property type="match status" value="1"/>
</dbReference>
<feature type="transmembrane region" description="Helical" evidence="18">
    <location>
        <begin position="181"/>
        <end position="199"/>
    </location>
</feature>
<organism evidence="19 20">
    <name type="scientific">Fasciola hepatica</name>
    <name type="common">Liver fluke</name>
    <dbReference type="NCBI Taxonomy" id="6192"/>
    <lineage>
        <taxon>Eukaryota</taxon>
        <taxon>Metazoa</taxon>
        <taxon>Spiralia</taxon>
        <taxon>Lophotrochozoa</taxon>
        <taxon>Platyhelminthes</taxon>
        <taxon>Trematoda</taxon>
        <taxon>Digenea</taxon>
        <taxon>Plagiorchiida</taxon>
        <taxon>Echinostomata</taxon>
        <taxon>Echinostomatoidea</taxon>
        <taxon>Fasciolidae</taxon>
        <taxon>Fasciola</taxon>
    </lineage>
</organism>
<evidence type="ECO:0000256" key="17">
    <source>
        <dbReference type="SAM" id="MobiDB-lite"/>
    </source>
</evidence>
<evidence type="ECO:0000256" key="15">
    <source>
        <dbReference type="ARBA" id="ARBA00049322"/>
    </source>
</evidence>
<comment type="similarity">
    <text evidence="3">Belongs to the AIG1 family.</text>
</comment>
<keyword evidence="20" id="KW-1185">Reference proteome</keyword>
<evidence type="ECO:0000313" key="20">
    <source>
        <dbReference type="Proteomes" id="UP000230066"/>
    </source>
</evidence>
<comment type="subcellular location">
    <subcellularLocation>
        <location evidence="2">Endomembrane system</location>
        <topology evidence="2">Multi-pass membrane protein</topology>
    </subcellularLocation>
</comment>
<comment type="catalytic activity">
    <reaction evidence="12">
        <text>9-(9Z-octadecenoyloxy)-octadecanoate + H2O = 9-hydroxy-octadecanoate + (9Z)-octadecenoate + H(+)</text>
        <dbReference type="Rhea" id="RHEA:52048"/>
        <dbReference type="ChEBI" id="CHEBI:15377"/>
        <dbReference type="ChEBI" id="CHEBI:15378"/>
        <dbReference type="ChEBI" id="CHEBI:30823"/>
        <dbReference type="ChEBI" id="CHEBI:136282"/>
        <dbReference type="ChEBI" id="CHEBI:136286"/>
    </reaction>
    <physiologicalReaction direction="left-to-right" evidence="12">
        <dbReference type="Rhea" id="RHEA:52049"/>
    </physiologicalReaction>
</comment>
<comment type="catalytic activity">
    <reaction evidence="13">
        <text>9-octadecanoyloxy-octadecanoate + H2O = 9-hydroxy-octadecanoate + octadecanoate + H(+)</text>
        <dbReference type="Rhea" id="RHEA:52096"/>
        <dbReference type="ChEBI" id="CHEBI:15377"/>
        <dbReference type="ChEBI" id="CHEBI:15378"/>
        <dbReference type="ChEBI" id="CHEBI:25629"/>
        <dbReference type="ChEBI" id="CHEBI:136286"/>
        <dbReference type="ChEBI" id="CHEBI:136373"/>
    </reaction>
    <physiologicalReaction direction="left-to-right" evidence="13">
        <dbReference type="Rhea" id="RHEA:52097"/>
    </physiologicalReaction>
</comment>
<comment type="catalytic activity">
    <reaction evidence="7">
        <text>12-hexadecanoyloxy-octadecanoate + H2O = 12-hydroxyoctadecanoate + hexadecanoate + H(+)</text>
        <dbReference type="Rhea" id="RHEA:52056"/>
        <dbReference type="ChEBI" id="CHEBI:7896"/>
        <dbReference type="ChEBI" id="CHEBI:15377"/>
        <dbReference type="ChEBI" id="CHEBI:15378"/>
        <dbReference type="ChEBI" id="CHEBI:83677"/>
        <dbReference type="ChEBI" id="CHEBI:84201"/>
    </reaction>
    <physiologicalReaction direction="left-to-right" evidence="7">
        <dbReference type="Rhea" id="RHEA:52057"/>
    </physiologicalReaction>
</comment>
<evidence type="ECO:0000256" key="2">
    <source>
        <dbReference type="ARBA" id="ARBA00004127"/>
    </source>
</evidence>
<evidence type="ECO:0000256" key="7">
    <source>
        <dbReference type="ARBA" id="ARBA00047368"/>
    </source>
</evidence>
<evidence type="ECO:0000256" key="4">
    <source>
        <dbReference type="ARBA" id="ARBA00022692"/>
    </source>
</evidence>
<feature type="transmembrane region" description="Helical" evidence="18">
    <location>
        <begin position="113"/>
        <end position="132"/>
    </location>
</feature>
<evidence type="ECO:0000256" key="11">
    <source>
        <dbReference type="ARBA" id="ARBA00048701"/>
    </source>
</evidence>
<evidence type="ECO:0000313" key="19">
    <source>
        <dbReference type="EMBL" id="THD21964.1"/>
    </source>
</evidence>
<evidence type="ECO:0000256" key="1">
    <source>
        <dbReference type="ARBA" id="ARBA00000923"/>
    </source>
</evidence>
<comment type="caution">
    <text evidence="19">The sequence shown here is derived from an EMBL/GenBank/DDBJ whole genome shotgun (WGS) entry which is preliminary data.</text>
</comment>
<reference evidence="19" key="1">
    <citation type="submission" date="2019-03" db="EMBL/GenBank/DDBJ databases">
        <title>Improved annotation for the trematode Fasciola hepatica.</title>
        <authorList>
            <person name="Choi Y.-J."/>
            <person name="Martin J."/>
            <person name="Mitreva M."/>
        </authorList>
    </citation>
    <scope>NUCLEOTIDE SEQUENCE [LARGE SCALE GENOMIC DNA]</scope>
</reference>
<comment type="catalytic activity">
    <reaction evidence="14">
        <text>13-(9Z-octadecenoyloxy)-octadecanoate + H2O = 13-hydroxy-octadecanoate + (9Z)-octadecenoate + H(+)</text>
        <dbReference type="Rhea" id="RHEA:52064"/>
        <dbReference type="ChEBI" id="CHEBI:15377"/>
        <dbReference type="ChEBI" id="CHEBI:15378"/>
        <dbReference type="ChEBI" id="CHEBI:30823"/>
        <dbReference type="ChEBI" id="CHEBI:136303"/>
        <dbReference type="ChEBI" id="CHEBI:136304"/>
    </reaction>
    <physiologicalReaction direction="left-to-right" evidence="14">
        <dbReference type="Rhea" id="RHEA:52065"/>
    </physiologicalReaction>
</comment>
<comment type="catalytic activity">
    <reaction evidence="9">
        <text>9-hexadecanoyloxy-octadecanoate + H2O = 9-hydroxy-octadecanoate + hexadecanoate + H(+)</text>
        <dbReference type="Rhea" id="RHEA:52052"/>
        <dbReference type="ChEBI" id="CHEBI:7896"/>
        <dbReference type="ChEBI" id="CHEBI:15377"/>
        <dbReference type="ChEBI" id="CHEBI:15378"/>
        <dbReference type="ChEBI" id="CHEBI:83670"/>
        <dbReference type="ChEBI" id="CHEBI:136286"/>
    </reaction>
    <physiologicalReaction direction="left-to-right" evidence="9">
        <dbReference type="Rhea" id="RHEA:52053"/>
    </physiologicalReaction>
</comment>
<comment type="catalytic activity">
    <reaction evidence="11">
        <text>12-(9Z-octadecenoyloxy)-octadecanoate + H2O = 12-hydroxyoctadecanoate + (9Z)-octadecenoate + H(+)</text>
        <dbReference type="Rhea" id="RHEA:52060"/>
        <dbReference type="ChEBI" id="CHEBI:15377"/>
        <dbReference type="ChEBI" id="CHEBI:15378"/>
        <dbReference type="ChEBI" id="CHEBI:30823"/>
        <dbReference type="ChEBI" id="CHEBI:84201"/>
        <dbReference type="ChEBI" id="CHEBI:136302"/>
    </reaction>
    <physiologicalReaction direction="left-to-right" evidence="11">
        <dbReference type="Rhea" id="RHEA:52061"/>
    </physiologicalReaction>
</comment>
<evidence type="ECO:0000256" key="6">
    <source>
        <dbReference type="ARBA" id="ARBA00023136"/>
    </source>
</evidence>
<comment type="catalytic activity">
    <reaction evidence="1">
        <text>9-(9Z-hexadecenoyloxy)-octadecanoate + H2O = (9Z)-hexadecenoate + 9-hydroxy-octadecanoate + H(+)</text>
        <dbReference type="Rhea" id="RHEA:52068"/>
        <dbReference type="ChEBI" id="CHEBI:15377"/>
        <dbReference type="ChEBI" id="CHEBI:15378"/>
        <dbReference type="ChEBI" id="CHEBI:32372"/>
        <dbReference type="ChEBI" id="CHEBI:136286"/>
        <dbReference type="ChEBI" id="CHEBI:136309"/>
    </reaction>
    <physiologicalReaction direction="left-to-right" evidence="1">
        <dbReference type="Rhea" id="RHEA:52069"/>
    </physiologicalReaction>
</comment>
<comment type="catalytic activity">
    <reaction evidence="15">
        <text>13-(9Z-hexadecenoyloxy)-octadecanoate + H2O = 13-hydroxy-octadecanoate + (9Z)-hexadecenoate + H(+)</text>
        <dbReference type="Rhea" id="RHEA:52076"/>
        <dbReference type="ChEBI" id="CHEBI:15377"/>
        <dbReference type="ChEBI" id="CHEBI:15378"/>
        <dbReference type="ChEBI" id="CHEBI:32372"/>
        <dbReference type="ChEBI" id="CHEBI:136304"/>
        <dbReference type="ChEBI" id="CHEBI:136315"/>
    </reaction>
    <physiologicalReaction direction="left-to-right" evidence="15">
        <dbReference type="Rhea" id="RHEA:52077"/>
    </physiologicalReaction>
</comment>
<dbReference type="EMBL" id="JXXN02003099">
    <property type="protein sequence ID" value="THD21964.1"/>
    <property type="molecule type" value="Genomic_DNA"/>
</dbReference>
<name>A0A4E0R716_FASHE</name>
<comment type="catalytic activity">
    <reaction evidence="16">
        <text>12-(9Z-hexadecenoyloxy)-octadecanoate + H2O = 12-hydroxyoctadecanoate + (9Z)-hexadecenoate + H(+)</text>
        <dbReference type="Rhea" id="RHEA:52072"/>
        <dbReference type="ChEBI" id="CHEBI:15377"/>
        <dbReference type="ChEBI" id="CHEBI:15378"/>
        <dbReference type="ChEBI" id="CHEBI:32372"/>
        <dbReference type="ChEBI" id="CHEBI:84201"/>
        <dbReference type="ChEBI" id="CHEBI:136312"/>
    </reaction>
    <physiologicalReaction direction="left-to-right" evidence="16">
        <dbReference type="Rhea" id="RHEA:52073"/>
    </physiologicalReaction>
</comment>
<evidence type="ECO:0000256" key="8">
    <source>
        <dbReference type="ARBA" id="ARBA00047427"/>
    </source>
</evidence>
<dbReference type="InterPro" id="IPR006838">
    <property type="entry name" value="ADTRP_AIG1"/>
</dbReference>
<keyword evidence="6 18" id="KW-0472">Membrane</keyword>
<dbReference type="PANTHER" id="PTHR10989:SF16">
    <property type="entry name" value="AT02829P-RELATED"/>
    <property type="match status" value="1"/>
</dbReference>
<proteinExistence type="inferred from homology"/>
<dbReference type="Pfam" id="PF04750">
    <property type="entry name" value="Far-17a_AIG1"/>
    <property type="match status" value="1"/>
</dbReference>